<dbReference type="AlphaFoldDB" id="A0A7X3EXS3"/>
<name>A0A7X3EXS3_VIBCL</name>
<dbReference type="GO" id="GO:0004519">
    <property type="term" value="F:endonuclease activity"/>
    <property type="evidence" value="ECO:0007669"/>
    <property type="project" value="UniProtKB-KW"/>
</dbReference>
<accession>A0A7X3EXS3</accession>
<protein>
    <submittedName>
        <fullName evidence="1">Replication endonuclease</fullName>
    </submittedName>
</protein>
<comment type="caution">
    <text evidence="1">The sequence shown here is derived from an EMBL/GenBank/DDBJ whole genome shotgun (WGS) entry which is preliminary data.</text>
</comment>
<dbReference type="Proteomes" id="UP000471242">
    <property type="component" value="Unassembled WGS sequence"/>
</dbReference>
<dbReference type="EMBL" id="QZRB01000105">
    <property type="protein sequence ID" value="MVD25614.1"/>
    <property type="molecule type" value="Genomic_DNA"/>
</dbReference>
<keyword evidence="1" id="KW-0540">Nuclease</keyword>
<organism evidence="1 2">
    <name type="scientific">Vibrio cholerae</name>
    <dbReference type="NCBI Taxonomy" id="666"/>
    <lineage>
        <taxon>Bacteria</taxon>
        <taxon>Pseudomonadati</taxon>
        <taxon>Pseudomonadota</taxon>
        <taxon>Gammaproteobacteria</taxon>
        <taxon>Vibrionales</taxon>
        <taxon>Vibrionaceae</taxon>
        <taxon>Vibrio</taxon>
    </lineage>
</organism>
<keyword evidence="1" id="KW-0378">Hydrolase</keyword>
<reference evidence="1 2" key="1">
    <citation type="submission" date="2018-09" db="EMBL/GenBank/DDBJ databases">
        <title>Genomic epidemiology reveals two lineages of Vibrio cholerae that can cause global cholera epidemics despite absence of cholera toxin gene.</title>
        <authorList>
            <person name="Wang H."/>
            <person name="Zen W."/>
            <person name="Yu H."/>
            <person name="Zhang W."/>
            <person name="Pan J."/>
            <person name="Yang C."/>
            <person name="Cui Y."/>
        </authorList>
    </citation>
    <scope>NUCLEOTIDE SEQUENCE [LARGE SCALE GENOMIC DNA]</scope>
    <source>
        <strain evidence="1 2">00-1_S85</strain>
    </source>
</reference>
<evidence type="ECO:0000313" key="2">
    <source>
        <dbReference type="Proteomes" id="UP000471242"/>
    </source>
</evidence>
<feature type="non-terminal residue" evidence="1">
    <location>
        <position position="1"/>
    </location>
</feature>
<keyword evidence="1" id="KW-0255">Endonuclease</keyword>
<sequence>EEVKVAYDAPSTVQKLLESGELSTTRYGDAAHARAVGLMFKKVFLATRFADFEIENRAKYLSAQKRIMSGVSDFFDALELEKEYERMNEEAYQRYLLRVQIDEELNTMVLLGCTDEEISAFISVVSQAEAALAASV</sequence>
<proteinExistence type="predicted"/>
<evidence type="ECO:0000313" key="1">
    <source>
        <dbReference type="EMBL" id="MVD25614.1"/>
    </source>
</evidence>
<gene>
    <name evidence="1" type="ORF">D6U24_20180</name>
</gene>